<keyword evidence="2" id="KW-1185">Reference proteome</keyword>
<dbReference type="Proteomes" id="UP000298154">
    <property type="component" value="Unassembled WGS sequence"/>
</dbReference>
<accession>A0A4R9ATF3</accession>
<sequence length="53" mass="5885">MQRLGLVGICPKKWKTTAIVDHADAYPIDAVKRKWDTGALNQVGVGDITYLRT</sequence>
<evidence type="ECO:0000313" key="1">
    <source>
        <dbReference type="EMBL" id="TFD68980.1"/>
    </source>
</evidence>
<dbReference type="EMBL" id="SOHK01000005">
    <property type="protein sequence ID" value="TFD68980.1"/>
    <property type="molecule type" value="Genomic_DNA"/>
</dbReference>
<dbReference type="AlphaFoldDB" id="A0A4R9ATF3"/>
<proteinExistence type="predicted"/>
<organism evidence="1 2">
    <name type="scientific">Cryobacterium ruanii</name>
    <dbReference type="NCBI Taxonomy" id="1259197"/>
    <lineage>
        <taxon>Bacteria</taxon>
        <taxon>Bacillati</taxon>
        <taxon>Actinomycetota</taxon>
        <taxon>Actinomycetes</taxon>
        <taxon>Micrococcales</taxon>
        <taxon>Microbacteriaceae</taxon>
        <taxon>Cryobacterium</taxon>
    </lineage>
</organism>
<gene>
    <name evidence="1" type="ORF">E3T47_03290</name>
</gene>
<reference evidence="1 2" key="1">
    <citation type="submission" date="2019-03" db="EMBL/GenBank/DDBJ databases">
        <title>Genomics of glacier-inhabiting Cryobacterium strains.</title>
        <authorList>
            <person name="Liu Q."/>
            <person name="Xin Y.-H."/>
        </authorList>
    </citation>
    <scope>NUCLEOTIDE SEQUENCE [LARGE SCALE GENOMIC DNA]</scope>
    <source>
        <strain evidence="1 2">Sr36</strain>
    </source>
</reference>
<protein>
    <submittedName>
        <fullName evidence="1">IS3 family transposase</fullName>
    </submittedName>
</protein>
<comment type="caution">
    <text evidence="1">The sequence shown here is derived from an EMBL/GenBank/DDBJ whole genome shotgun (WGS) entry which is preliminary data.</text>
</comment>
<name>A0A4R9ATF3_9MICO</name>
<feature type="non-terminal residue" evidence="1">
    <location>
        <position position="53"/>
    </location>
</feature>
<evidence type="ECO:0000313" key="2">
    <source>
        <dbReference type="Proteomes" id="UP000298154"/>
    </source>
</evidence>